<dbReference type="SUPFAM" id="SSF52402">
    <property type="entry name" value="Adenine nucleotide alpha hydrolases-like"/>
    <property type="match status" value="2"/>
</dbReference>
<accession>A0A7W7WE46</accession>
<evidence type="ECO:0000256" key="1">
    <source>
        <dbReference type="ARBA" id="ARBA00008791"/>
    </source>
</evidence>
<evidence type="ECO:0000259" key="2">
    <source>
        <dbReference type="Pfam" id="PF00582"/>
    </source>
</evidence>
<sequence length="282" mass="28914">MAGHVLVGTDGSRPAAIAVKWAAEDAVRRNCALRVVHVCETWAYDVPYLQVPEAPEGVSRSCEEMTDAAADAARAQAPGLAVTAALIPGRIIETLLAAAEQAVQVVVGSRGLGGFAGMLVGSVGMGLSGHTSCPLVVVRSDQDTVQAEIAVGFDGSEASQAALEYAFAEAARRGARLRVVHAWQVPYALGRSAPPQDLSGSGESAVREALKAWLERHPQVETAETTVQSHPVAALCDASAQADLVVVGSRGLGGFGAAVLGSVSRGVLLHAHCPVAVVPHPA</sequence>
<proteinExistence type="inferred from homology"/>
<protein>
    <submittedName>
        <fullName evidence="3">Nucleotide-binding universal stress UspA family protein</fullName>
    </submittedName>
</protein>
<dbReference type="Pfam" id="PF00582">
    <property type="entry name" value="Usp"/>
    <property type="match status" value="2"/>
</dbReference>
<dbReference type="InterPro" id="IPR006016">
    <property type="entry name" value="UspA"/>
</dbReference>
<name>A0A7W7WE46_9ACTN</name>
<dbReference type="EMBL" id="JACHJU010000004">
    <property type="protein sequence ID" value="MBB4942989.1"/>
    <property type="molecule type" value="Genomic_DNA"/>
</dbReference>
<organism evidence="3 4">
    <name type="scientific">Streptosporangium album</name>
    <dbReference type="NCBI Taxonomy" id="47479"/>
    <lineage>
        <taxon>Bacteria</taxon>
        <taxon>Bacillati</taxon>
        <taxon>Actinomycetota</taxon>
        <taxon>Actinomycetes</taxon>
        <taxon>Streptosporangiales</taxon>
        <taxon>Streptosporangiaceae</taxon>
        <taxon>Streptosporangium</taxon>
    </lineage>
</organism>
<dbReference type="PANTHER" id="PTHR46268">
    <property type="entry name" value="STRESS RESPONSE PROTEIN NHAX"/>
    <property type="match status" value="1"/>
</dbReference>
<evidence type="ECO:0000313" key="3">
    <source>
        <dbReference type="EMBL" id="MBB4942989.1"/>
    </source>
</evidence>
<dbReference type="RefSeq" id="WP_184758900.1">
    <property type="nucleotide sequence ID" value="NZ_BAABEK010000071.1"/>
</dbReference>
<comment type="similarity">
    <text evidence="1">Belongs to the universal stress protein A family.</text>
</comment>
<reference evidence="3 4" key="1">
    <citation type="submission" date="2020-08" db="EMBL/GenBank/DDBJ databases">
        <title>Sequencing the genomes of 1000 actinobacteria strains.</title>
        <authorList>
            <person name="Klenk H.-P."/>
        </authorList>
    </citation>
    <scope>NUCLEOTIDE SEQUENCE [LARGE SCALE GENOMIC DNA]</scope>
    <source>
        <strain evidence="3 4">DSM 43023</strain>
    </source>
</reference>
<dbReference type="Gene3D" id="3.40.50.620">
    <property type="entry name" value="HUPs"/>
    <property type="match status" value="2"/>
</dbReference>
<dbReference type="Proteomes" id="UP000534286">
    <property type="component" value="Unassembled WGS sequence"/>
</dbReference>
<gene>
    <name evidence="3" type="ORF">FHR32_007389</name>
</gene>
<feature type="domain" description="UspA" evidence="2">
    <location>
        <begin position="149"/>
        <end position="279"/>
    </location>
</feature>
<feature type="domain" description="UspA" evidence="2">
    <location>
        <begin position="1"/>
        <end position="139"/>
    </location>
</feature>
<dbReference type="InterPro" id="IPR006015">
    <property type="entry name" value="Universal_stress_UspA"/>
</dbReference>
<dbReference type="PRINTS" id="PR01438">
    <property type="entry name" value="UNVRSLSTRESS"/>
</dbReference>
<dbReference type="PANTHER" id="PTHR46268:SF6">
    <property type="entry name" value="UNIVERSAL STRESS PROTEIN UP12"/>
    <property type="match status" value="1"/>
</dbReference>
<comment type="caution">
    <text evidence="3">The sequence shown here is derived from an EMBL/GenBank/DDBJ whole genome shotgun (WGS) entry which is preliminary data.</text>
</comment>
<dbReference type="InterPro" id="IPR014729">
    <property type="entry name" value="Rossmann-like_a/b/a_fold"/>
</dbReference>
<keyword evidence="4" id="KW-1185">Reference proteome</keyword>
<dbReference type="AlphaFoldDB" id="A0A7W7WE46"/>
<evidence type="ECO:0000313" key="4">
    <source>
        <dbReference type="Proteomes" id="UP000534286"/>
    </source>
</evidence>